<sequence>MCLQTSYFPDDHTGEIIAPRVTRLAGLLEASRRQLHNAIMNGMKDPRIDRAIGVCKKVLRKANPSGHICAGPAPRRSC</sequence>
<evidence type="ECO:0000313" key="2">
    <source>
        <dbReference type="Proteomes" id="UP001219934"/>
    </source>
</evidence>
<evidence type="ECO:0000313" key="1">
    <source>
        <dbReference type="EMBL" id="KAJ4932024.1"/>
    </source>
</evidence>
<dbReference type="AlphaFoldDB" id="A0AAD6AW63"/>
<accession>A0AAD6AW63</accession>
<dbReference type="EMBL" id="JAPTMU010000014">
    <property type="protein sequence ID" value="KAJ4932024.1"/>
    <property type="molecule type" value="Genomic_DNA"/>
</dbReference>
<protein>
    <submittedName>
        <fullName evidence="1">Uncharacterized protein</fullName>
    </submittedName>
</protein>
<dbReference type="Proteomes" id="UP001219934">
    <property type="component" value="Unassembled WGS sequence"/>
</dbReference>
<name>A0AAD6AW63_9TELE</name>
<gene>
    <name evidence="1" type="ORF">JOQ06_010458</name>
</gene>
<organism evidence="1 2">
    <name type="scientific">Pogonophryne albipinna</name>
    <dbReference type="NCBI Taxonomy" id="1090488"/>
    <lineage>
        <taxon>Eukaryota</taxon>
        <taxon>Metazoa</taxon>
        <taxon>Chordata</taxon>
        <taxon>Craniata</taxon>
        <taxon>Vertebrata</taxon>
        <taxon>Euteleostomi</taxon>
        <taxon>Actinopterygii</taxon>
        <taxon>Neopterygii</taxon>
        <taxon>Teleostei</taxon>
        <taxon>Neoteleostei</taxon>
        <taxon>Acanthomorphata</taxon>
        <taxon>Eupercaria</taxon>
        <taxon>Perciformes</taxon>
        <taxon>Notothenioidei</taxon>
        <taxon>Pogonophryne</taxon>
    </lineage>
</organism>
<comment type="caution">
    <text evidence="1">The sequence shown here is derived from an EMBL/GenBank/DDBJ whole genome shotgun (WGS) entry which is preliminary data.</text>
</comment>
<keyword evidence="2" id="KW-1185">Reference proteome</keyword>
<reference evidence="1" key="1">
    <citation type="submission" date="2022-11" db="EMBL/GenBank/DDBJ databases">
        <title>Chromosome-level genome of Pogonophryne albipinna.</title>
        <authorList>
            <person name="Jo E."/>
        </authorList>
    </citation>
    <scope>NUCLEOTIDE SEQUENCE</scope>
    <source>
        <strain evidence="1">SGF0006</strain>
        <tissue evidence="1">Muscle</tissue>
    </source>
</reference>
<proteinExistence type="predicted"/>